<keyword evidence="4" id="KW-0511">Multifunctional enzyme</keyword>
<dbReference type="Gene3D" id="1.10.340.70">
    <property type="match status" value="1"/>
</dbReference>
<dbReference type="GO" id="GO:0003964">
    <property type="term" value="F:RNA-directed DNA polymerase activity"/>
    <property type="evidence" value="ECO:0007669"/>
    <property type="project" value="UniProtKB-KW"/>
</dbReference>
<dbReference type="InterPro" id="IPR012337">
    <property type="entry name" value="RNaseH-like_sf"/>
</dbReference>
<dbReference type="PROSITE" id="PS50994">
    <property type="entry name" value="INTEGRASE"/>
    <property type="match status" value="1"/>
</dbReference>
<dbReference type="CDD" id="cd01647">
    <property type="entry name" value="RT_LTR"/>
    <property type="match status" value="1"/>
</dbReference>
<feature type="region of interest" description="Disordered" evidence="6">
    <location>
        <begin position="1385"/>
        <end position="1405"/>
    </location>
</feature>
<dbReference type="PANTHER" id="PTHR37984:SF5">
    <property type="entry name" value="PROTEIN NYNRIN-LIKE"/>
    <property type="match status" value="1"/>
</dbReference>
<dbReference type="Gene3D" id="3.30.420.10">
    <property type="entry name" value="Ribonuclease H-like superfamily/Ribonuclease H"/>
    <property type="match status" value="3"/>
</dbReference>
<feature type="compositionally biased region" description="Acidic residues" evidence="6">
    <location>
        <begin position="2522"/>
        <end position="2532"/>
    </location>
</feature>
<feature type="compositionally biased region" description="Basic and acidic residues" evidence="6">
    <location>
        <begin position="1389"/>
        <end position="1405"/>
    </location>
</feature>
<dbReference type="InterPro" id="IPR050951">
    <property type="entry name" value="Retrovirus_Pol_polyprotein"/>
</dbReference>
<dbReference type="GO" id="GO:0004190">
    <property type="term" value="F:aspartic-type endopeptidase activity"/>
    <property type="evidence" value="ECO:0007669"/>
    <property type="project" value="UniProtKB-KW"/>
</dbReference>
<keyword evidence="3" id="KW-0238">DNA-binding</keyword>
<evidence type="ECO:0000256" key="3">
    <source>
        <dbReference type="ARBA" id="ARBA00023125"/>
    </source>
</evidence>
<dbReference type="GO" id="GO:0015074">
    <property type="term" value="P:DNA integration"/>
    <property type="evidence" value="ECO:0007669"/>
    <property type="project" value="InterPro"/>
</dbReference>
<comment type="caution">
    <text evidence="9">The sequence shown here is derived from an EMBL/GenBank/DDBJ whole genome shotgun (WGS) entry which is preliminary data.</text>
</comment>
<dbReference type="Gene3D" id="3.10.10.10">
    <property type="entry name" value="HIV Type 1 Reverse Transcriptase, subunit A, domain 1"/>
    <property type="match status" value="1"/>
</dbReference>
<keyword evidence="9" id="KW-0695">RNA-directed DNA polymerase</keyword>
<evidence type="ECO:0000256" key="1">
    <source>
        <dbReference type="ARBA" id="ARBA00022670"/>
    </source>
</evidence>
<evidence type="ECO:0000259" key="8">
    <source>
        <dbReference type="PROSITE" id="PS50994"/>
    </source>
</evidence>
<keyword evidence="5" id="KW-0479">Metal-binding</keyword>
<dbReference type="Gene3D" id="3.30.70.270">
    <property type="match status" value="1"/>
</dbReference>
<name>A0A6L2JXD1_TANCI</name>
<dbReference type="InterPro" id="IPR001878">
    <property type="entry name" value="Znf_CCHC"/>
</dbReference>
<evidence type="ECO:0000256" key="5">
    <source>
        <dbReference type="PROSITE-ProRule" id="PRU00047"/>
    </source>
</evidence>
<organism evidence="9">
    <name type="scientific">Tanacetum cinerariifolium</name>
    <name type="common">Dalmatian daisy</name>
    <name type="synonym">Chrysanthemum cinerariifolium</name>
    <dbReference type="NCBI Taxonomy" id="118510"/>
    <lineage>
        <taxon>Eukaryota</taxon>
        <taxon>Viridiplantae</taxon>
        <taxon>Streptophyta</taxon>
        <taxon>Embryophyta</taxon>
        <taxon>Tracheophyta</taxon>
        <taxon>Spermatophyta</taxon>
        <taxon>Magnoliopsida</taxon>
        <taxon>eudicotyledons</taxon>
        <taxon>Gunneridae</taxon>
        <taxon>Pentapetalae</taxon>
        <taxon>asterids</taxon>
        <taxon>campanulids</taxon>
        <taxon>Asterales</taxon>
        <taxon>Asteraceae</taxon>
        <taxon>Asteroideae</taxon>
        <taxon>Anthemideae</taxon>
        <taxon>Anthemidinae</taxon>
        <taxon>Tanacetum</taxon>
    </lineage>
</organism>
<proteinExistence type="predicted"/>
<dbReference type="InterPro" id="IPR001584">
    <property type="entry name" value="Integrase_cat-core"/>
</dbReference>
<dbReference type="Gene3D" id="3.10.20.370">
    <property type="match status" value="1"/>
</dbReference>
<evidence type="ECO:0000259" key="7">
    <source>
        <dbReference type="PROSITE" id="PS50158"/>
    </source>
</evidence>
<feature type="compositionally biased region" description="Basic and acidic residues" evidence="6">
    <location>
        <begin position="2488"/>
        <end position="2506"/>
    </location>
</feature>
<dbReference type="CDD" id="cd09274">
    <property type="entry name" value="RNase_HI_RT_Ty3"/>
    <property type="match status" value="1"/>
</dbReference>
<feature type="domain" description="CCHC-type" evidence="7">
    <location>
        <begin position="254"/>
        <end position="268"/>
    </location>
</feature>
<feature type="domain" description="Integrase catalytic" evidence="8">
    <location>
        <begin position="571"/>
        <end position="751"/>
    </location>
</feature>
<dbReference type="PROSITE" id="PS50158">
    <property type="entry name" value="ZF_CCHC"/>
    <property type="match status" value="1"/>
</dbReference>
<keyword evidence="2" id="KW-0064">Aspartyl protease</keyword>
<keyword evidence="9" id="KW-0548">Nucleotidyltransferase</keyword>
<dbReference type="InterPro" id="IPR036397">
    <property type="entry name" value="RNaseH_sf"/>
</dbReference>
<dbReference type="InterPro" id="IPR036875">
    <property type="entry name" value="Znf_CCHC_sf"/>
</dbReference>
<dbReference type="PANTHER" id="PTHR37984">
    <property type="entry name" value="PROTEIN CBG26694"/>
    <property type="match status" value="1"/>
</dbReference>
<dbReference type="GO" id="GO:0006508">
    <property type="term" value="P:proteolysis"/>
    <property type="evidence" value="ECO:0007669"/>
    <property type="project" value="UniProtKB-KW"/>
</dbReference>
<dbReference type="SMART" id="SM00343">
    <property type="entry name" value="ZnF_C2HC"/>
    <property type="match status" value="1"/>
</dbReference>
<dbReference type="EMBL" id="BKCJ010001482">
    <property type="protein sequence ID" value="GEU41778.1"/>
    <property type="molecule type" value="Genomic_DNA"/>
</dbReference>
<feature type="region of interest" description="Disordered" evidence="6">
    <location>
        <begin position="2478"/>
        <end position="2540"/>
    </location>
</feature>
<dbReference type="GO" id="GO:0008270">
    <property type="term" value="F:zinc ion binding"/>
    <property type="evidence" value="ECO:0007669"/>
    <property type="project" value="UniProtKB-KW"/>
</dbReference>
<keyword evidence="1" id="KW-0645">Protease</keyword>
<keyword evidence="5" id="KW-0863">Zinc-finger</keyword>
<feature type="region of interest" description="Disordered" evidence="6">
    <location>
        <begin position="1"/>
        <end position="26"/>
    </location>
</feature>
<keyword evidence="9" id="KW-0808">Transferase</keyword>
<dbReference type="Gene3D" id="4.10.60.10">
    <property type="entry name" value="Zinc finger, CCHC-type"/>
    <property type="match status" value="1"/>
</dbReference>
<dbReference type="SUPFAM" id="SSF53098">
    <property type="entry name" value="Ribonuclease H-like"/>
    <property type="match status" value="2"/>
</dbReference>
<evidence type="ECO:0000256" key="6">
    <source>
        <dbReference type="SAM" id="MobiDB-lite"/>
    </source>
</evidence>
<dbReference type="InterPro" id="IPR043128">
    <property type="entry name" value="Rev_trsase/Diguanyl_cyclase"/>
</dbReference>
<protein>
    <submittedName>
        <fullName evidence="9">Reverse transcriptase domain-containing protein</fullName>
    </submittedName>
</protein>
<keyword evidence="5" id="KW-0862">Zinc</keyword>
<keyword evidence="2" id="KW-0378">Hydrolase</keyword>
<feature type="region of interest" description="Disordered" evidence="6">
    <location>
        <begin position="492"/>
        <end position="512"/>
    </location>
</feature>
<dbReference type="InterPro" id="IPR043502">
    <property type="entry name" value="DNA/RNA_pol_sf"/>
</dbReference>
<evidence type="ECO:0000256" key="4">
    <source>
        <dbReference type="ARBA" id="ARBA00023268"/>
    </source>
</evidence>
<dbReference type="SUPFAM" id="SSF57756">
    <property type="entry name" value="Retrovirus zinc finger-like domains"/>
    <property type="match status" value="1"/>
</dbReference>
<dbReference type="InterPro" id="IPR057670">
    <property type="entry name" value="SH3_retrovirus"/>
</dbReference>
<dbReference type="Pfam" id="PF17919">
    <property type="entry name" value="RT_RNaseH_2"/>
    <property type="match status" value="1"/>
</dbReference>
<sequence>MGGQRVCDSYKAPQEEAASKSSAKKKGRTVVITTEDMQKRRNDVKVRTTLLLALPDEHQLRFSKYETAHEFHLEFMNVEIEQDDLNHKFLTSLAPEWLMYTIVWRNRDDLDTMSLDDVYNHLKVYDPEVQKKSYSNSQNMAFISSANTSSRKGKLNTASILTASTQVSTASVDVAASSISHDTICAYIASQSNGSQIKYKDITQTDEDDIEEIDIKWNMALLSMRADRFWKKTGKKITIQGTDVAGFDKSKAECFNCHQMGHFARECRVPRSQDRGRRESHIQEENHALVADDEAPTEFVLMAKSSSSSENKVEARLVEFKTQEIKFCEKIRGLEFYVEVKYNKTEHLMNELEKVKKEKEGLDSKLTCFESASKYLNTLLGSQRSDKNKEGLRYNVVPPSCSTDSPSVIKTNKVETARKPPVKYAKITPIVVNRTNMNVAQPKRTSLAKTAHSYVRRHFQRKSAVRTKFRVPRVSTVNTKFPTVDSKFSTAKSTSTAGLGNKRKTVKGNSENNIDDKGYWDSGCSRHMTGNISYLAEYEPYDGGYVLFGQGGGKITGKGKDFKLKDDINVLHRTPRQHNMYSIDLNNIVPYKNLTCLVAKASTDESMMCHKRLVVTDGFSRFTWTFFLRTKDETSGILRNFITEIENLKDLKVRIIRCDNGGEFKNKEMNEFYTRKRIKREFRNAKTPQPNGVAERRNKTLIEAAKTMLADATLPVTFWAEAVNTACYVQNKVLVNTSQNKTPYELFNSRAPAIGFLRPFGCYVMILNTLDRLGKFDAKGDEGYFVGYSMSSKAFRVFNKRTKKVEENMHVDFLKNKLIEKGAGPNWLFDIDTLTNSINYMPMVIAGTSSTNISGIKDDASQVESPIPLLLQKTPSYFKRPPAKQIESLTVESTIPTVSLPVPTACLDTSPKTSSDTRLISKGVTIQEETPSLDNILSLSNRFEDILGDTTNTVDTNRVEADLNNMETNITASPTPTFRIHKDHLKSQIISLVDTHVQTRHKSKEMEEHSFIATIHQKTTLDFLQFCLFSYVRSANTPLEKENPWGKDRLGKVIELHLYRSMIRSLMYLTASRPDIMFAVCLYARHQVTPKECHLHAIKRICRYLKGHLKLRIWYPKESPFNLVGYSDSNYGGATQDRKSTTRGCQFLGRRLILWYALTINPTVYVSHIRQFWSTARIETTDKGTKILATVDASIKEINDLIEPFACVRLTEICNHITSALHHDSTPRVTSLDADEGSMQQQLQELMALCTSLQRQQTEMASKIKAQDLEISSLKERIKLLEDKDRGNAKPTRDDAPIKGRSMEIEEEVRVERSTKQGSNDNREMVNVLTSMEASNILTSGVASVSVPPVAEVSIIGVPTVIGLVPTVSAIFTTASVVTPYSRRPRGIPAKDKGKEKVVESDTPKKKNLQEQIDAQVAKEMEEEITRDNQRMNELITRDAEIAKIHAEEELKMMIDGLDSNKEAQQSKPLSKKEQKEFYMSVLKGHAGWKTKHFRGMTLEEIREKFILVWKQIEDFVPMASKEEGERVKRKGIKLEQGSAKKMKTSEEVSEENLKEMMQLVLVEEVYVKALQVKHPIIDWDIHSEGKKDYWKIIRLGGNTTVYQFFIQFLGPTPRPNQRPSIPYPSRLQDQKLRNKANDQREKFFQIFKDLNFNISFVDALILMPKFGPSIKSLLTNKNKLYELARTPLNKHCSVVLLKKLPKKLGDPDKFLIPCDFPEKAECLALADLSSSLIIRFLIRLGLQKMSMSKWRYFLKNERALIDVFEGELTLCVGKEAITFNLDQTSRYSANYNDMTAKRIDVIDMACEEYLHEVTEVELKELPLHLEYTFLEGDDKLPIIIVKDLSVEEKTSLITLLKSHNPWVSPVHCVPKKSGFTVVENVDNELILTRLVTGWRVCIHYRKLNEATRMDHFPLLFVDQMLERLVRNQYYCFLNGFFGYFHFSIDPKDQEKTTFTCPYGTSAYCRMPFGLCNASGTFQRNSFQSCLSYLERMLKWCEDTNLCLNWEKSYFMVKEDIVPGHKISKQGIEVDKAKADDPSSQKRYPIHFSKECVDAFQTLKRKLTEALILIAPDWDMPFELMCDASDFAIGAVLGQRQDKHFRPIHYDSKTMTEAESTYTTTEKEMLAVVYAFMKFWSYLIMNKSIVYMDHFALKYLFAKKDFKARLLQNPHQNVLDPKEINVSFPLETLNLVSTRGNSSTPWFADFANYHAGNFVVKAMSSQQKSKFFKDVKHHFWDDPFLFKLCSDQVIRRCVHGQEAIDILKTCHYRPIGRHHGPTYTAKKVFDSGFYWPTIYRDSQDLVKNCDVSQRQGKISQRDEMLQNSIQVCEIFDVWGIKFIGTFPSSRGNKYILVAVDYLSKWVEAKFAKVMQKFGVTHRLATLYHPQTSGQVEVSNRGLKHSKAYKTYLDFATGKTTPKKAKKFKKVSSPSKKLSPILEELAEKPKRVKNQPRRLLLCQQQVLSPETLLETHKLHASGLGDGVGFQPKVPDEQQDKTSGTKERTDNDRNDDDSGDLSNVNDDVNSDADGDNETEVPLQSSSISSDFANQFLNLDNSPPFENEIMSMMNFKVCHEKPNAQLSTRLEDSIKKTFRSFTAEFEKKAQEERKRYIDLVEKSVKDIIKDKLKSQLP</sequence>
<evidence type="ECO:0000256" key="2">
    <source>
        <dbReference type="ARBA" id="ARBA00022750"/>
    </source>
</evidence>
<dbReference type="Pfam" id="PF25597">
    <property type="entry name" value="SH3_retrovirus"/>
    <property type="match status" value="1"/>
</dbReference>
<evidence type="ECO:0000313" key="9">
    <source>
        <dbReference type="EMBL" id="GEU41778.1"/>
    </source>
</evidence>
<dbReference type="InterPro" id="IPR041577">
    <property type="entry name" value="RT_RNaseH_2"/>
</dbReference>
<gene>
    <name evidence="9" type="ORF">Tci_013756</name>
</gene>
<reference evidence="9" key="1">
    <citation type="journal article" date="2019" name="Sci. Rep.">
        <title>Draft genome of Tanacetum cinerariifolium, the natural source of mosquito coil.</title>
        <authorList>
            <person name="Yamashiro T."/>
            <person name="Shiraishi A."/>
            <person name="Satake H."/>
            <person name="Nakayama K."/>
        </authorList>
    </citation>
    <scope>NUCLEOTIDE SEQUENCE</scope>
</reference>
<accession>A0A6L2JXD1</accession>
<dbReference type="InterPro" id="IPR041588">
    <property type="entry name" value="Integrase_H2C2"/>
</dbReference>
<dbReference type="GO" id="GO:0003677">
    <property type="term" value="F:DNA binding"/>
    <property type="evidence" value="ECO:0007669"/>
    <property type="project" value="UniProtKB-KW"/>
</dbReference>
<dbReference type="SUPFAM" id="SSF56672">
    <property type="entry name" value="DNA/RNA polymerases"/>
    <property type="match status" value="1"/>
</dbReference>
<dbReference type="FunFam" id="3.10.20.370:FF:000001">
    <property type="entry name" value="Retrovirus-related Pol polyprotein from transposon 17.6-like protein"/>
    <property type="match status" value="1"/>
</dbReference>
<dbReference type="Pfam" id="PF17921">
    <property type="entry name" value="Integrase_H2C2"/>
    <property type="match status" value="1"/>
</dbReference>